<keyword evidence="4" id="KW-0508">mRNA splicing</keyword>
<evidence type="ECO:0000256" key="1">
    <source>
        <dbReference type="ARBA" id="ARBA00004123"/>
    </source>
</evidence>
<evidence type="ECO:0000256" key="5">
    <source>
        <dbReference type="ARBA" id="ARBA00023242"/>
    </source>
</evidence>
<keyword evidence="9" id="KW-1185">Reference proteome</keyword>
<feature type="region of interest" description="Disordered" evidence="7">
    <location>
        <begin position="437"/>
        <end position="521"/>
    </location>
</feature>
<evidence type="ECO:0000256" key="7">
    <source>
        <dbReference type="SAM" id="MobiDB-lite"/>
    </source>
</evidence>
<dbReference type="GO" id="GO:0016556">
    <property type="term" value="P:mRNA modification"/>
    <property type="evidence" value="ECO:0007669"/>
    <property type="project" value="InterPro"/>
</dbReference>
<protein>
    <submittedName>
        <fullName evidence="8">Pre-mRNA-splicing regulator female-lethal(2)D</fullName>
    </submittedName>
</protein>
<evidence type="ECO:0000256" key="4">
    <source>
        <dbReference type="ARBA" id="ARBA00023187"/>
    </source>
</evidence>
<evidence type="ECO:0000256" key="6">
    <source>
        <dbReference type="SAM" id="Coils"/>
    </source>
</evidence>
<dbReference type="PANTHER" id="PTHR15217">
    <property type="entry name" value="WILMS' TUMOR 1-ASSOCIATING PROTEIN"/>
    <property type="match status" value="1"/>
</dbReference>
<evidence type="ECO:0000256" key="3">
    <source>
        <dbReference type="ARBA" id="ARBA00022664"/>
    </source>
</evidence>
<sequence length="574" mass="63558">MALSNGNEEPTEIHIESFSGLNHSEGFYKSDESKCIFELERAIEIRTKERNSLREKLRLVLRQSERLDTLLPLKLECKERELRHFLLPSVPRSNTCDVDTNKHQTTSNCAISSNVRPVPTLVSGLTKPVDSLLGPAGAVARTANSKGGALLPTPCSNTSQAGGKSVSHTRGLLSSTIHSQSTIKPSIDNASCIKDFPDYTDVLVDSSVNLVLSRLRRTQCNFDKLVAANQSELQSFTFTQNSQNGKRIMMRIRVLEHENEELANVNRTGRTARLESEISLRRAFVNDLKNAHADMEYLVEEAESETEMLGSSLIMLQQRLQLIQSTAEFLASELEKLEAVNRAEILNSGGDTSKETEANVTNLSPEQFQDSQHDSLYDEEVISDSEMKINRQSSKSPDFYTGVHPVDEDISCFPTEINHHKKSPIYTQVPFISETSISNDENLGKSKRRRVSGNCGNSSNDMKHKSHLDTLSFLPTPLSRHITSSGPSVSSDRTKSRPSIPVRGPQRTFHSNRKHNASDSQIKSISAASLDESVSNKHLKLSNYSSNQLTVDSSIKSCIKSFTSGHPNAIDGSS</sequence>
<accession>A0A4Z2CVW5</accession>
<dbReference type="GO" id="GO:0008380">
    <property type="term" value="P:RNA splicing"/>
    <property type="evidence" value="ECO:0007669"/>
    <property type="project" value="UniProtKB-KW"/>
</dbReference>
<dbReference type="Proteomes" id="UP000311919">
    <property type="component" value="Unassembled WGS sequence"/>
</dbReference>
<keyword evidence="3" id="KW-0507">mRNA processing</keyword>
<keyword evidence="6" id="KW-0175">Coiled coil</keyword>
<dbReference type="Pfam" id="PF17098">
    <property type="entry name" value="Wtap"/>
    <property type="match status" value="1"/>
</dbReference>
<feature type="coiled-coil region" evidence="6">
    <location>
        <begin position="285"/>
        <end position="340"/>
    </location>
</feature>
<proteinExistence type="inferred from homology"/>
<dbReference type="STRING" id="6182.A0A4Z2CVW5"/>
<organism evidence="8 9">
    <name type="scientific">Schistosoma japonicum</name>
    <name type="common">Blood fluke</name>
    <dbReference type="NCBI Taxonomy" id="6182"/>
    <lineage>
        <taxon>Eukaryota</taxon>
        <taxon>Metazoa</taxon>
        <taxon>Spiralia</taxon>
        <taxon>Lophotrochozoa</taxon>
        <taxon>Platyhelminthes</taxon>
        <taxon>Trematoda</taxon>
        <taxon>Digenea</taxon>
        <taxon>Strigeidida</taxon>
        <taxon>Schistosomatoidea</taxon>
        <taxon>Schistosomatidae</taxon>
        <taxon>Schistosoma</taxon>
    </lineage>
</organism>
<evidence type="ECO:0000313" key="9">
    <source>
        <dbReference type="Proteomes" id="UP000311919"/>
    </source>
</evidence>
<dbReference type="OrthoDB" id="3366661at2759"/>
<dbReference type="AlphaFoldDB" id="A0A4Z2CVW5"/>
<dbReference type="EMBL" id="SKCS01000409">
    <property type="protein sequence ID" value="TNN08402.1"/>
    <property type="molecule type" value="Genomic_DNA"/>
</dbReference>
<comment type="caution">
    <text evidence="8">The sequence shown here is derived from an EMBL/GenBank/DDBJ whole genome shotgun (WGS) entry which is preliminary data.</text>
</comment>
<reference evidence="8 9" key="1">
    <citation type="submission" date="2019-03" db="EMBL/GenBank/DDBJ databases">
        <title>An improved genome assembly of the fluke Schistosoma japonicum.</title>
        <authorList>
            <person name="Hu W."/>
            <person name="Luo F."/>
            <person name="Yin M."/>
            <person name="Mo X."/>
            <person name="Sun C."/>
            <person name="Wu Q."/>
            <person name="Zhu B."/>
            <person name="Xiang M."/>
            <person name="Wang J."/>
            <person name="Wang Y."/>
            <person name="Zhang T."/>
            <person name="Xu B."/>
            <person name="Zheng H."/>
            <person name="Feng Z."/>
        </authorList>
    </citation>
    <scope>NUCLEOTIDE SEQUENCE [LARGE SCALE GENOMIC DNA]</scope>
    <source>
        <strain evidence="8">HuSjv2</strain>
        <tissue evidence="8">Worms</tissue>
    </source>
</reference>
<dbReference type="InterPro" id="IPR033757">
    <property type="entry name" value="WTAP"/>
</dbReference>
<keyword evidence="5" id="KW-0539">Nucleus</keyword>
<name>A0A4Z2CVW5_SCHJA</name>
<dbReference type="GO" id="GO:0000381">
    <property type="term" value="P:regulation of alternative mRNA splicing, via spliceosome"/>
    <property type="evidence" value="ECO:0007669"/>
    <property type="project" value="InterPro"/>
</dbReference>
<comment type="subcellular location">
    <subcellularLocation>
        <location evidence="1">Nucleus</location>
    </subcellularLocation>
</comment>
<evidence type="ECO:0000256" key="2">
    <source>
        <dbReference type="ARBA" id="ARBA00010313"/>
    </source>
</evidence>
<dbReference type="GO" id="GO:0006397">
    <property type="term" value="P:mRNA processing"/>
    <property type="evidence" value="ECO:0007669"/>
    <property type="project" value="UniProtKB-KW"/>
</dbReference>
<feature type="compositionally biased region" description="Polar residues" evidence="7">
    <location>
        <begin position="481"/>
        <end position="491"/>
    </location>
</feature>
<dbReference type="PANTHER" id="PTHR15217:SF0">
    <property type="entry name" value="PRE-MRNA-SPLICING REGULATOR WTAP"/>
    <property type="match status" value="1"/>
</dbReference>
<dbReference type="GO" id="GO:0005634">
    <property type="term" value="C:nucleus"/>
    <property type="evidence" value="ECO:0007669"/>
    <property type="project" value="UniProtKB-SubCell"/>
</dbReference>
<gene>
    <name evidence="8" type="ORF">EWB00_007025</name>
</gene>
<comment type="similarity">
    <text evidence="2">Belongs to the fl(2)d family.</text>
</comment>
<evidence type="ECO:0000313" key="8">
    <source>
        <dbReference type="EMBL" id="TNN08402.1"/>
    </source>
</evidence>